<evidence type="ECO:0000313" key="2">
    <source>
        <dbReference type="EMBL" id="NBJ93267.1"/>
    </source>
</evidence>
<feature type="transmembrane region" description="Helical" evidence="1">
    <location>
        <begin position="155"/>
        <end position="172"/>
    </location>
</feature>
<comment type="caution">
    <text evidence="2">The sequence shown here is derived from an EMBL/GenBank/DDBJ whole genome shotgun (WGS) entry which is preliminary data.</text>
</comment>
<feature type="transmembrane region" description="Helical" evidence="1">
    <location>
        <begin position="97"/>
        <end position="115"/>
    </location>
</feature>
<protein>
    <submittedName>
        <fullName evidence="2">Uncharacterized protein</fullName>
    </submittedName>
</protein>
<feature type="transmembrane region" description="Helical" evidence="1">
    <location>
        <begin position="179"/>
        <end position="205"/>
    </location>
</feature>
<accession>A0A9X5GTR3</accession>
<keyword evidence="1" id="KW-1133">Transmembrane helix</keyword>
<reference evidence="2" key="1">
    <citation type="submission" date="2018-09" db="EMBL/GenBank/DDBJ databases">
        <title>Murine metabolic-syndrome-specific gut microbial biobank.</title>
        <authorList>
            <person name="Liu C."/>
        </authorList>
    </citation>
    <scope>NUCLEOTIDE SEQUENCE</scope>
    <source>
        <strain evidence="2">D42-62</strain>
    </source>
</reference>
<feature type="transmembrane region" description="Helical" evidence="1">
    <location>
        <begin position="122"/>
        <end position="143"/>
    </location>
</feature>
<evidence type="ECO:0000256" key="1">
    <source>
        <dbReference type="SAM" id="Phobius"/>
    </source>
</evidence>
<dbReference type="EMBL" id="QZDT01000017">
    <property type="protein sequence ID" value="NBJ93267.1"/>
    <property type="molecule type" value="Genomic_DNA"/>
</dbReference>
<name>A0A9X5GTR3_9FIRM</name>
<keyword evidence="1" id="KW-0812">Transmembrane</keyword>
<dbReference type="RefSeq" id="WP_160560392.1">
    <property type="nucleotide sequence ID" value="NZ_QZDT01000017.1"/>
</dbReference>
<gene>
    <name evidence="2" type="ORF">D5281_11845</name>
</gene>
<evidence type="ECO:0000313" key="3">
    <source>
        <dbReference type="Proteomes" id="UP001154420"/>
    </source>
</evidence>
<proteinExistence type="predicted"/>
<feature type="transmembrane region" description="Helical" evidence="1">
    <location>
        <begin position="70"/>
        <end position="91"/>
    </location>
</feature>
<dbReference type="Proteomes" id="UP001154420">
    <property type="component" value="Unassembled WGS sequence"/>
</dbReference>
<feature type="transmembrane region" description="Helical" evidence="1">
    <location>
        <begin position="7"/>
        <end position="27"/>
    </location>
</feature>
<keyword evidence="1" id="KW-0472">Membrane</keyword>
<dbReference type="AlphaFoldDB" id="A0A9X5GTR3"/>
<feature type="transmembrane region" description="Helical" evidence="1">
    <location>
        <begin position="42"/>
        <end position="58"/>
    </location>
</feature>
<organism evidence="2 3">
    <name type="scientific">Parablautia muri</name>
    <dbReference type="NCBI Taxonomy" id="2320879"/>
    <lineage>
        <taxon>Bacteria</taxon>
        <taxon>Bacillati</taxon>
        <taxon>Bacillota</taxon>
        <taxon>Clostridia</taxon>
        <taxon>Lachnospirales</taxon>
        <taxon>Lachnospiraceae</taxon>
        <taxon>Parablautia</taxon>
    </lineage>
</organism>
<dbReference type="OrthoDB" id="2339365at2"/>
<keyword evidence="3" id="KW-1185">Reference proteome</keyword>
<sequence length="211" mass="24131">MKKDSNIHPLILPFIIGIVLGIIAKLIDVPYITSEFPIFDDIMGRFGIWVWAAALISIRSKTALLAAERSFVFFAGMLSAYYSYTVIFLHFFPKSQIILWGGIGAMTPFCGFLIWHVHKKSCYAYFISSLPFCILFTEWYLTAFTAWNWNTKDKLFLFIAYLCFSIALLAVIPTNKKRLFSLIYGLLISIVLIKLIQTGIIVNLYNQLLNV</sequence>